<dbReference type="InterPro" id="IPR036770">
    <property type="entry name" value="Ankyrin_rpt-contain_sf"/>
</dbReference>
<feature type="compositionally biased region" description="Basic and acidic residues" evidence="3">
    <location>
        <begin position="567"/>
        <end position="581"/>
    </location>
</feature>
<feature type="region of interest" description="Disordered" evidence="3">
    <location>
        <begin position="466"/>
        <end position="489"/>
    </location>
</feature>
<dbReference type="SUPFAM" id="SSF48403">
    <property type="entry name" value="Ankyrin repeat"/>
    <property type="match status" value="1"/>
</dbReference>
<feature type="compositionally biased region" description="Polar residues" evidence="3">
    <location>
        <begin position="480"/>
        <end position="489"/>
    </location>
</feature>
<dbReference type="Gene3D" id="2.20.70.10">
    <property type="match status" value="1"/>
</dbReference>
<dbReference type="Pfam" id="PF00397">
    <property type="entry name" value="WW"/>
    <property type="match status" value="1"/>
</dbReference>
<dbReference type="Pfam" id="PF12796">
    <property type="entry name" value="Ank_2"/>
    <property type="match status" value="1"/>
</dbReference>
<feature type="compositionally biased region" description="Acidic residues" evidence="3">
    <location>
        <begin position="138"/>
        <end position="148"/>
    </location>
</feature>
<name>A0A6A3JDQ9_9STRA</name>
<feature type="compositionally biased region" description="Acidic residues" evidence="3">
    <location>
        <begin position="638"/>
        <end position="647"/>
    </location>
</feature>
<dbReference type="InterPro" id="IPR002110">
    <property type="entry name" value="Ankyrin_rpt"/>
</dbReference>
<dbReference type="PROSITE" id="PS50020">
    <property type="entry name" value="WW_DOMAIN_2"/>
    <property type="match status" value="1"/>
</dbReference>
<feature type="domain" description="WW" evidence="4">
    <location>
        <begin position="292"/>
        <end position="320"/>
    </location>
</feature>
<feature type="region of interest" description="Disordered" evidence="3">
    <location>
        <begin position="565"/>
        <end position="653"/>
    </location>
</feature>
<sequence length="1807" mass="200945">MRVNEDILDYVESKPPTTRSGVHHIEEFLTRQGEHVLEKLDLLSKQKKDFQQWWNSMRSFFSKRNTGTQSRKRKQVEEVSADGVPVVFKGDDSLVQLHAETAELLRLVKMQPKPSKESSKPTANVTPKGVKARLTIEVLDDSDDDDEESKSTDEQATKSPSHERVEPPAPVDPSAFDAEETRIRQGKDTFYPDLRPSKHGVEWQKNAFQREQNRQEDIHNGERLRAEQAMHKKQRKREQTLENRLETSAVLIQAHSRGFLCRRRRWEERQTTARADTAPPTKVETLCDSDQWHEVRDVERGEVWYYNATTGVSQWEPPPGQAFTPAAPLQNRSLPELPVLNTRGSLKARTNQQRSSSALESLPPLSPACSSARSTSSDQQEQQHQQSGARRSSEANANKRSVRSPRSLPSLQPEGITSSPNPWECDSVLPSERSLSSEQTQDAGGYADSEAGDSFFERRRSLPFEFEDRDDDQLAPLTSEDANSDWQTNDTLFRADGTKNSKLRDTIRSALHVSKFDSISSLIASNVVLRRKSGKASRYQNGPVPGSRRREIVLGKREEPVLVAVLARDRDKRSERPKADEANPESPTRHSSIRSKAKTASRAGRPPHIRDLADPGFHEDTSRASPAARRKRCQQQDNEADAIDPEDPETKEAARQEAVRVCFNCWSASNGRHCDLHQDSRDATRKVRATESALMCANWELDQLRRKYRAEEIQEVFMKQRASLRYDRKLKQYVTVIECRHPIYRALEQLSSAWNKTMRRKLHTRSWFRSFLEQMRTDRLPRMLGGGKETSRPPSLFKLKNTLQNARWVSKYSETVCEFHPKAPVTTKDRTGQHPVPLRDVIMINPARPQLRNWILVTEYTKPVALYKPRVYELPPPRCVPMPVPSFLERLPLPVPNVHIDAGHSASWLERLSARMAISAVQKAALQIGACSPPHGSTDARRTKHVRPLVVLFATFSRKPTPGNMAVGGLSAELLIHMLVTTYIPAQFGNFVVFDRRAVAPAPSRDETAKFACLIVDPTTPECVFRALEHALNVRRPPCIVVAARVHIISSADSEDTKREMMLLDARRFPLNRPEQTGEEEANGFRTFWLVEPFAVLDFVPGVQVAPSSGVLAPNMASLNATVTTQVDRTYPFCVPTTRENTPVEFIHLLWIGQSSRNQPQAFTTLGRQQPGDFMKNSNPDGALGFCSSVVYRSWAYMQNSPYDEFVTEDGVAYWYDRNTGDTFWTRPILPTEKFRGKDGEIDGVITTGEGEVATLGVGLGAGAADADAAKDGGAARYSQQNLRKYMTKKMEPPEDTERRVKLVTTSAKKHDIVVDLTSDSPSGPVSASKGELTRIQVPQLSLKRPQQRSSIAGSRASSASSTKSRVQIAGVSTNETLESDEAVLPPLDSSTKQMIDSITQALGSALPAAKGASVDMLQLGIGLGMGLGMRAQQQRTSPTRSAMSQGVPATKSELARKRQPSNRSHDLDGQDEEEEDDEEGDEAPTSRSETSSVGTSLLSSRSAYSVAPSVDISPTPDDVELSGGGPHIGEKTPGYQTHPPPGEGTSWVRKPVDASGESQTAVEGFGGALHQRVACLPKDFVAAVTSTKTCKMQANYLPVIKNMNQPRSVGIVRPRGALEEWLTVGYSPWTAGRAIFGTQFIEDLMLRPELVQNAADTAAPAAGATATKPTAVQVEKRDTVSQAVKEAEQLDNIFSLCRHGKYDEVELLLNSPDWSISIDTKDATGNTLLSVACQNNNKRIAKLCLRRGADINTQNLNGQSLLHYCHEYGFHDLMEYLMEKGARDDLLNADGLTCYEGLTQEAVDAI</sequence>
<dbReference type="GO" id="GO:0000062">
    <property type="term" value="F:fatty-acyl-CoA binding"/>
    <property type="evidence" value="ECO:0007669"/>
    <property type="project" value="TreeGrafter"/>
</dbReference>
<feature type="compositionally biased region" description="Low complexity" evidence="3">
    <location>
        <begin position="1349"/>
        <end position="1366"/>
    </location>
</feature>
<feature type="compositionally biased region" description="Low complexity" evidence="3">
    <location>
        <begin position="1489"/>
        <end position="1503"/>
    </location>
</feature>
<gene>
    <name evidence="5" type="ORF">PR001_g21126</name>
</gene>
<evidence type="ECO:0000313" key="5">
    <source>
        <dbReference type="EMBL" id="KAE8991797.1"/>
    </source>
</evidence>
<dbReference type="PROSITE" id="PS50088">
    <property type="entry name" value="ANK_REPEAT"/>
    <property type="match status" value="2"/>
</dbReference>
<comment type="caution">
    <text evidence="5">The sequence shown here is derived from an EMBL/GenBank/DDBJ whole genome shotgun (WGS) entry which is preliminary data.</text>
</comment>
<feature type="compositionally biased region" description="Basic and acidic residues" evidence="3">
    <location>
        <begin position="608"/>
        <end position="622"/>
    </location>
</feature>
<feature type="region of interest" description="Disordered" evidence="3">
    <location>
        <begin position="346"/>
        <end position="454"/>
    </location>
</feature>
<dbReference type="SUPFAM" id="SSF51045">
    <property type="entry name" value="WW domain"/>
    <property type="match status" value="1"/>
</dbReference>
<feature type="compositionally biased region" description="Acidic residues" evidence="3">
    <location>
        <begin position="1470"/>
        <end position="1483"/>
    </location>
</feature>
<feature type="region of interest" description="Disordered" evidence="3">
    <location>
        <begin position="109"/>
        <end position="178"/>
    </location>
</feature>
<evidence type="ECO:0000313" key="6">
    <source>
        <dbReference type="Proteomes" id="UP000429607"/>
    </source>
</evidence>
<reference evidence="5 6" key="1">
    <citation type="submission" date="2018-09" db="EMBL/GenBank/DDBJ databases">
        <title>Genomic investigation of the strawberry pathogen Phytophthora fragariae indicates pathogenicity is determined by transcriptional variation in three key races.</title>
        <authorList>
            <person name="Adams T.M."/>
            <person name="Armitage A.D."/>
            <person name="Sobczyk M.K."/>
            <person name="Bates H.J."/>
            <person name="Dunwell J.M."/>
            <person name="Nellist C.F."/>
            <person name="Harrison R.J."/>
        </authorList>
    </citation>
    <scope>NUCLEOTIDE SEQUENCE [LARGE SCALE GENOMIC DNA]</scope>
    <source>
        <strain evidence="5 6">SCRP249</strain>
    </source>
</reference>
<protein>
    <recommendedName>
        <fullName evidence="4">WW domain-containing protein</fullName>
    </recommendedName>
</protein>
<feature type="repeat" description="ANK" evidence="2">
    <location>
        <begin position="1725"/>
        <end position="1757"/>
    </location>
</feature>
<evidence type="ECO:0000259" key="4">
    <source>
        <dbReference type="PROSITE" id="PS50020"/>
    </source>
</evidence>
<feature type="compositionally biased region" description="Basic and acidic residues" evidence="3">
    <location>
        <begin position="149"/>
        <end position="166"/>
    </location>
</feature>
<dbReference type="PROSITE" id="PS50297">
    <property type="entry name" value="ANK_REP_REGION"/>
    <property type="match status" value="1"/>
</dbReference>
<dbReference type="PANTHER" id="PTHR24119:SF0">
    <property type="entry name" value="ACYL-COA-BINDING DOMAIN-CONTAINING PROTEIN 6"/>
    <property type="match status" value="1"/>
</dbReference>
<dbReference type="InterPro" id="IPR036020">
    <property type="entry name" value="WW_dom_sf"/>
</dbReference>
<dbReference type="Gene3D" id="1.25.40.20">
    <property type="entry name" value="Ankyrin repeat-containing domain"/>
    <property type="match status" value="1"/>
</dbReference>
<feature type="compositionally biased region" description="Polar residues" evidence="3">
    <location>
        <begin position="433"/>
        <end position="442"/>
    </location>
</feature>
<keyword evidence="1" id="KW-0446">Lipid-binding</keyword>
<evidence type="ECO:0000256" key="3">
    <source>
        <dbReference type="SAM" id="MobiDB-lite"/>
    </source>
</evidence>
<dbReference type="PROSITE" id="PS50096">
    <property type="entry name" value="IQ"/>
    <property type="match status" value="1"/>
</dbReference>
<feature type="compositionally biased region" description="Low complexity" evidence="3">
    <location>
        <begin position="355"/>
        <end position="387"/>
    </location>
</feature>
<accession>A0A6A3JDQ9</accession>
<feature type="region of interest" description="Disordered" evidence="3">
    <location>
        <begin position="1431"/>
        <end position="1556"/>
    </location>
</feature>
<dbReference type="SMART" id="SM00456">
    <property type="entry name" value="WW"/>
    <property type="match status" value="2"/>
</dbReference>
<dbReference type="PANTHER" id="PTHR24119">
    <property type="entry name" value="ACYL-COA-BINDING DOMAIN-CONTAINING PROTEIN 6"/>
    <property type="match status" value="1"/>
</dbReference>
<dbReference type="Proteomes" id="UP000429607">
    <property type="component" value="Unassembled WGS sequence"/>
</dbReference>
<feature type="region of interest" description="Disordered" evidence="3">
    <location>
        <begin position="1316"/>
        <end position="1385"/>
    </location>
</feature>
<feature type="repeat" description="ANK" evidence="2">
    <location>
        <begin position="1758"/>
        <end position="1790"/>
    </location>
</feature>
<organism evidence="5 6">
    <name type="scientific">Phytophthora rubi</name>
    <dbReference type="NCBI Taxonomy" id="129364"/>
    <lineage>
        <taxon>Eukaryota</taxon>
        <taxon>Sar</taxon>
        <taxon>Stramenopiles</taxon>
        <taxon>Oomycota</taxon>
        <taxon>Peronosporomycetes</taxon>
        <taxon>Peronosporales</taxon>
        <taxon>Peronosporaceae</taxon>
        <taxon>Phytophthora</taxon>
    </lineage>
</organism>
<proteinExistence type="predicted"/>
<dbReference type="SMART" id="SM00248">
    <property type="entry name" value="ANK"/>
    <property type="match status" value="2"/>
</dbReference>
<dbReference type="InterPro" id="IPR001202">
    <property type="entry name" value="WW_dom"/>
</dbReference>
<feature type="compositionally biased region" description="Polar residues" evidence="3">
    <location>
        <begin position="388"/>
        <end position="399"/>
    </location>
</feature>
<evidence type="ECO:0000256" key="2">
    <source>
        <dbReference type="PROSITE-ProRule" id="PRU00023"/>
    </source>
</evidence>
<dbReference type="CDD" id="cd00201">
    <property type="entry name" value="WW"/>
    <property type="match status" value="1"/>
</dbReference>
<keyword evidence="2" id="KW-0040">ANK repeat</keyword>
<dbReference type="EMBL" id="QXFV01002167">
    <property type="protein sequence ID" value="KAE8991797.1"/>
    <property type="molecule type" value="Genomic_DNA"/>
</dbReference>
<feature type="compositionally biased region" description="Polar residues" evidence="3">
    <location>
        <begin position="1432"/>
        <end position="1445"/>
    </location>
</feature>
<evidence type="ECO:0000256" key="1">
    <source>
        <dbReference type="ARBA" id="ARBA00023121"/>
    </source>
</evidence>